<organism evidence="8 9">
    <name type="scientific">Nocardiopsis algeriensis</name>
    <dbReference type="NCBI Taxonomy" id="1478215"/>
    <lineage>
        <taxon>Bacteria</taxon>
        <taxon>Bacillati</taxon>
        <taxon>Actinomycetota</taxon>
        <taxon>Actinomycetes</taxon>
        <taxon>Streptosporangiales</taxon>
        <taxon>Nocardiopsidaceae</taxon>
        <taxon>Nocardiopsis</taxon>
    </lineage>
</organism>
<evidence type="ECO:0000256" key="1">
    <source>
        <dbReference type="ARBA" id="ARBA00004651"/>
    </source>
</evidence>
<evidence type="ECO:0000259" key="6">
    <source>
        <dbReference type="PROSITE" id="PS51371"/>
    </source>
</evidence>
<evidence type="ECO:0000256" key="3">
    <source>
        <dbReference type="PROSITE-ProRule" id="PRU00703"/>
    </source>
</evidence>
<feature type="transmembrane region" description="Helical" evidence="5">
    <location>
        <begin position="99"/>
        <end position="119"/>
    </location>
</feature>
<dbReference type="RefSeq" id="WP_184290708.1">
    <property type="nucleotide sequence ID" value="NZ_JACHJO010000005.1"/>
</dbReference>
<feature type="domain" description="CBS" evidence="6">
    <location>
        <begin position="284"/>
        <end position="340"/>
    </location>
</feature>
<dbReference type="InterPro" id="IPR046342">
    <property type="entry name" value="CBS_dom_sf"/>
</dbReference>
<proteinExistence type="predicted"/>
<feature type="domain" description="CNNM transmembrane" evidence="7">
    <location>
        <begin position="2"/>
        <end position="202"/>
    </location>
</feature>
<comment type="caution">
    <text evidence="8">The sequence shown here is derived from an EMBL/GenBank/DDBJ whole genome shotgun (WGS) entry which is preliminary data.</text>
</comment>
<dbReference type="PROSITE" id="PS51371">
    <property type="entry name" value="CBS"/>
    <property type="match status" value="1"/>
</dbReference>
<dbReference type="InterPro" id="IPR002550">
    <property type="entry name" value="CNNM"/>
</dbReference>
<evidence type="ECO:0000256" key="5">
    <source>
        <dbReference type="SAM" id="Phobius"/>
    </source>
</evidence>
<keyword evidence="4 5" id="KW-0812">Transmembrane</keyword>
<dbReference type="SUPFAM" id="SSF54631">
    <property type="entry name" value="CBS-domain pair"/>
    <property type="match status" value="1"/>
</dbReference>
<dbReference type="Pfam" id="PF01595">
    <property type="entry name" value="CNNM"/>
    <property type="match status" value="1"/>
</dbReference>
<dbReference type="GO" id="GO:0005886">
    <property type="term" value="C:plasma membrane"/>
    <property type="evidence" value="ECO:0007669"/>
    <property type="project" value="UniProtKB-SubCell"/>
</dbReference>
<dbReference type="AlphaFoldDB" id="A0A841IV17"/>
<sequence>MSDMNIWLALVLTAVIIALSAFFVAVEFALVAARRYRLEEAAESSASARAAVRSARDLSLLLAGSQLGITLCALALGAISKPAVHHLLEPLFGGLPGAVASVLSFVLSLVVVTFLHLVVGEMAPKSWAISHPEKSAIMLAIPMRVFMWFTRPLLVALNGMANWCLHRMGVEAVDEMSSGHNPEDVRELVEHSAKAGALDAERRDQLATALEVNSRPLSETVTAREDIAWVAPDAGVEEIKRVSRESTHLRLVVLEKVAGKSEPVGVLHVREALTSPAGTTAADLMRPVLTLQSDTPMYAAMSIMRESRSHLSLVEEDGEVIGLVTLQDILDRLLLLDTAA</sequence>
<dbReference type="InterPro" id="IPR000644">
    <property type="entry name" value="CBS_dom"/>
</dbReference>
<dbReference type="Gene3D" id="3.90.1280.20">
    <property type="match status" value="1"/>
</dbReference>
<evidence type="ECO:0000259" key="7">
    <source>
        <dbReference type="PROSITE" id="PS51846"/>
    </source>
</evidence>
<name>A0A841IV17_9ACTN</name>
<dbReference type="InterPro" id="IPR051676">
    <property type="entry name" value="UPF0053_domain"/>
</dbReference>
<dbReference type="PANTHER" id="PTHR43099:SF5">
    <property type="entry name" value="HLYC_CORC FAMILY TRANSPORTER"/>
    <property type="match status" value="1"/>
</dbReference>
<dbReference type="SMART" id="SM00116">
    <property type="entry name" value="CBS"/>
    <property type="match status" value="2"/>
</dbReference>
<evidence type="ECO:0000313" key="8">
    <source>
        <dbReference type="EMBL" id="MBB6120051.1"/>
    </source>
</evidence>
<evidence type="ECO:0000256" key="4">
    <source>
        <dbReference type="PROSITE-ProRule" id="PRU01193"/>
    </source>
</evidence>
<reference evidence="8 9" key="1">
    <citation type="submission" date="2020-08" db="EMBL/GenBank/DDBJ databases">
        <title>Genomic Encyclopedia of Type Strains, Phase III (KMG-III): the genomes of soil and plant-associated and newly described type strains.</title>
        <authorList>
            <person name="Whitman W."/>
        </authorList>
    </citation>
    <scope>NUCLEOTIDE SEQUENCE [LARGE SCALE GENOMIC DNA]</scope>
    <source>
        <strain evidence="8 9">CECT 8712</strain>
    </source>
</reference>
<dbReference type="PANTHER" id="PTHR43099">
    <property type="entry name" value="UPF0053 PROTEIN YRKA"/>
    <property type="match status" value="1"/>
</dbReference>
<comment type="subcellular location">
    <subcellularLocation>
        <location evidence="1">Cell membrane</location>
        <topology evidence="1">Multi-pass membrane protein</topology>
    </subcellularLocation>
</comment>
<protein>
    <submittedName>
        <fullName evidence="8">CBS domain containing-hemolysin-like protein</fullName>
    </submittedName>
</protein>
<keyword evidence="4 5" id="KW-1133">Transmembrane helix</keyword>
<dbReference type="Proteomes" id="UP000536604">
    <property type="component" value="Unassembled WGS sequence"/>
</dbReference>
<accession>A0A841IV17</accession>
<dbReference type="Gene3D" id="3.10.580.10">
    <property type="entry name" value="CBS-domain"/>
    <property type="match status" value="1"/>
</dbReference>
<dbReference type="EMBL" id="JACHJO010000005">
    <property type="protein sequence ID" value="MBB6120051.1"/>
    <property type="molecule type" value="Genomic_DNA"/>
</dbReference>
<feature type="transmembrane region" description="Helical" evidence="5">
    <location>
        <begin position="58"/>
        <end position="79"/>
    </location>
</feature>
<evidence type="ECO:0000256" key="2">
    <source>
        <dbReference type="ARBA" id="ARBA00022475"/>
    </source>
</evidence>
<keyword evidence="3" id="KW-0129">CBS domain</keyword>
<keyword evidence="2" id="KW-1003">Cell membrane</keyword>
<keyword evidence="4 5" id="KW-0472">Membrane</keyword>
<feature type="transmembrane region" description="Helical" evidence="5">
    <location>
        <begin position="6"/>
        <end position="30"/>
    </location>
</feature>
<evidence type="ECO:0000313" key="9">
    <source>
        <dbReference type="Proteomes" id="UP000536604"/>
    </source>
</evidence>
<gene>
    <name evidence="8" type="ORF">FHS13_002002</name>
</gene>
<dbReference type="Pfam" id="PF00571">
    <property type="entry name" value="CBS"/>
    <property type="match status" value="1"/>
</dbReference>
<keyword evidence="9" id="KW-1185">Reference proteome</keyword>
<dbReference type="PROSITE" id="PS51846">
    <property type="entry name" value="CNNM"/>
    <property type="match status" value="1"/>
</dbReference>